<dbReference type="RefSeq" id="NP_001370029.1">
    <property type="nucleotide sequence ID" value="NM_001383028.2"/>
</dbReference>
<dbReference type="GO" id="GO:1901075">
    <property type="term" value="P:negative regulation of engulfment of apoptotic cell"/>
    <property type="evidence" value="ECO:0000315"/>
    <property type="project" value="WormBase"/>
</dbReference>
<dbReference type="SUPFAM" id="SSF54236">
    <property type="entry name" value="Ubiquitin-like"/>
    <property type="match status" value="1"/>
</dbReference>
<dbReference type="InParanoid" id="Q9XUS3"/>
<dbReference type="GO" id="GO:0030336">
    <property type="term" value="P:negative regulation of cell migration"/>
    <property type="evidence" value="ECO:0000316"/>
    <property type="project" value="WormBase"/>
</dbReference>
<comment type="subunit">
    <text evidence="19">Forms an E3 ubiquitin ligase complex.</text>
</comment>
<dbReference type="Pfam" id="PF22605">
    <property type="entry name" value="IBR_2"/>
    <property type="match status" value="1"/>
</dbReference>
<keyword evidence="7" id="KW-0597">Phosphoprotein</keyword>
<dbReference type="CDD" id="cd17039">
    <property type="entry name" value="Ubl_ubiquitin_like"/>
    <property type="match status" value="1"/>
</dbReference>
<dbReference type="Bgee" id="WBGene00003967">
    <property type="expression patterns" value="Expressed in germ line (C elegans) and 4 other cell types or tissues"/>
</dbReference>
<evidence type="ECO:0000256" key="15">
    <source>
        <dbReference type="ARBA" id="ARBA00023006"/>
    </source>
</evidence>
<dbReference type="GO" id="GO:0005829">
    <property type="term" value="C:cytosol"/>
    <property type="evidence" value="ECO:0000318"/>
    <property type="project" value="GO_Central"/>
</dbReference>
<dbReference type="CTD" id="176816"/>
<comment type="pathway">
    <text evidence="4 19">Protein modification; protein ubiquitination.</text>
</comment>
<dbReference type="GO" id="GO:0004842">
    <property type="term" value="F:ubiquitin-protein transferase activity"/>
    <property type="evidence" value="ECO:0000315"/>
    <property type="project" value="WormBase"/>
</dbReference>
<evidence type="ECO:0000256" key="7">
    <source>
        <dbReference type="ARBA" id="ARBA00022553"/>
    </source>
</evidence>
<dbReference type="GO" id="GO:0043025">
    <property type="term" value="C:neuronal cell body"/>
    <property type="evidence" value="ECO:0000314"/>
    <property type="project" value="WormBase"/>
</dbReference>
<dbReference type="InterPro" id="IPR003977">
    <property type="entry name" value="Parkin"/>
</dbReference>
<evidence type="ECO:0000256" key="13">
    <source>
        <dbReference type="ARBA" id="ARBA00022833"/>
    </source>
</evidence>
<evidence type="ECO:0000256" key="11">
    <source>
        <dbReference type="ARBA" id="ARBA00022771"/>
    </source>
</evidence>
<dbReference type="AlphaFoldDB" id="Q9XUS3"/>
<dbReference type="GO" id="GO:0042981">
    <property type="term" value="P:regulation of apoptotic process"/>
    <property type="evidence" value="ECO:0000318"/>
    <property type="project" value="GO_Central"/>
</dbReference>
<evidence type="ECO:0000256" key="18">
    <source>
        <dbReference type="ARBA" id="ARBA00029536"/>
    </source>
</evidence>
<feature type="domain" description="RING-type" evidence="22">
    <location>
        <begin position="187"/>
        <end position="386"/>
    </location>
</feature>
<dbReference type="ExpressionAtlas" id="Q9XUS3">
    <property type="expression patterns" value="baseline and differential"/>
</dbReference>
<keyword evidence="26" id="KW-1267">Proteomics identification</keyword>
<evidence type="ECO:0007829" key="26">
    <source>
        <dbReference type="PeptideAtlas" id="Q9XUS3"/>
    </source>
</evidence>
<comment type="catalytic activity">
    <reaction evidence="1 19">
        <text>[E2 ubiquitin-conjugating enzyme]-S-ubiquitinyl-L-cysteine + [acceptor protein]-L-lysine = [E2 ubiquitin-conjugating enzyme]-L-cysteine + [acceptor protein]-N(6)-ubiquitinyl-L-lysine.</text>
        <dbReference type="EC" id="2.3.2.31"/>
    </reaction>
</comment>
<dbReference type="GO" id="GO:0008340">
    <property type="term" value="P:determination of adult lifespan"/>
    <property type="evidence" value="ECO:0000315"/>
    <property type="project" value="WormBase"/>
</dbReference>
<evidence type="ECO:0000313" key="24">
    <source>
        <dbReference type="Proteomes" id="UP000001940"/>
    </source>
</evidence>
<evidence type="ECO:0000256" key="17">
    <source>
        <dbReference type="ARBA" id="ARBA00029442"/>
    </source>
</evidence>
<dbReference type="EMBL" id="BX284603">
    <property type="protein sequence ID" value="CAB04599.2"/>
    <property type="molecule type" value="Genomic_DNA"/>
</dbReference>
<dbReference type="PANTHER" id="PTHR11685">
    <property type="entry name" value="RBR FAMILY RING FINGER AND IBR DOMAIN-CONTAINING"/>
    <property type="match status" value="1"/>
</dbReference>
<keyword evidence="6" id="KW-0963">Cytoplasm</keyword>
<dbReference type="GO" id="GO:0005783">
    <property type="term" value="C:endoplasmic reticulum"/>
    <property type="evidence" value="ECO:0000318"/>
    <property type="project" value="GO_Central"/>
</dbReference>
<dbReference type="GO" id="GO:0009893">
    <property type="term" value="P:positive regulation of metabolic process"/>
    <property type="evidence" value="ECO:0007669"/>
    <property type="project" value="UniProtKB-ARBA"/>
</dbReference>
<keyword evidence="15 19" id="KW-0072">Autophagy</keyword>
<dbReference type="InterPro" id="IPR029071">
    <property type="entry name" value="Ubiquitin-like_domsf"/>
</dbReference>
<dbReference type="InterPro" id="IPR031127">
    <property type="entry name" value="E3_UB_ligase_RBR"/>
</dbReference>
<comment type="function">
    <text evidence="19">Functions within a multiprotein E3 ubiquitin ligase complex, catalyzing the covalent attachment of ubiquitin moieties onto substrate proteins.</text>
</comment>
<evidence type="ECO:0000256" key="12">
    <source>
        <dbReference type="ARBA" id="ARBA00022786"/>
    </source>
</evidence>
<evidence type="ECO:0000256" key="2">
    <source>
        <dbReference type="ARBA" id="ARBA00004173"/>
    </source>
</evidence>
<dbReference type="PhylomeDB" id="Q9XUS3"/>
<dbReference type="GO" id="GO:0061630">
    <property type="term" value="F:ubiquitin protein ligase activity"/>
    <property type="evidence" value="ECO:0000318"/>
    <property type="project" value="GO_Central"/>
</dbReference>
<keyword evidence="13 19" id="KW-0862">Zinc</keyword>
<protein>
    <recommendedName>
        <fullName evidence="18 19">E3 ubiquitin-protein ligase parkin</fullName>
        <ecNumber evidence="5 19">2.3.2.31</ecNumber>
    </recommendedName>
</protein>
<dbReference type="InterPro" id="IPR044066">
    <property type="entry name" value="TRIAD_supradom"/>
</dbReference>
<dbReference type="eggNOG" id="KOG0006">
    <property type="taxonomic scope" value="Eukaryota"/>
</dbReference>
<dbReference type="GO" id="GO:0005741">
    <property type="term" value="C:mitochondrial outer membrane"/>
    <property type="evidence" value="ECO:0000314"/>
    <property type="project" value="WormBase"/>
</dbReference>
<dbReference type="PIR" id="T23460">
    <property type="entry name" value="T23460"/>
</dbReference>
<evidence type="ECO:0000256" key="6">
    <source>
        <dbReference type="ARBA" id="ARBA00022490"/>
    </source>
</evidence>
<dbReference type="Pfam" id="PF17978">
    <property type="entry name" value="zf-RING_14"/>
    <property type="match status" value="1"/>
</dbReference>
<keyword evidence="10" id="KW-0677">Repeat</keyword>
<dbReference type="PIRSF" id="PIRSF037880">
    <property type="entry name" value="Parkin"/>
    <property type="match status" value="1"/>
</dbReference>
<dbReference type="InterPro" id="IPR002867">
    <property type="entry name" value="IBR_dom"/>
</dbReference>
<dbReference type="UCSC" id="K08E3.7.1">
    <property type="organism name" value="c. elegans"/>
</dbReference>
<dbReference type="UniPathway" id="UPA00143"/>
<feature type="active site" evidence="20">
    <location>
        <position position="355"/>
    </location>
</feature>
<dbReference type="GO" id="GO:0010821">
    <property type="term" value="P:regulation of mitochondrion organization"/>
    <property type="evidence" value="ECO:0000318"/>
    <property type="project" value="GO_Central"/>
</dbReference>
<gene>
    <name evidence="23 25" type="primary">pdr-1</name>
    <name evidence="23" type="ORF">CELE_K08E3.7</name>
    <name evidence="25" type="ORF">K08E3.7</name>
</gene>
<reference evidence="23 24" key="1">
    <citation type="journal article" date="1998" name="Science">
        <title>Genome sequence of the nematode C. elegans: a platform for investigating biology.</title>
        <authorList>
            <consortium name="The C. elegans sequencing consortium"/>
            <person name="Sulson J.E."/>
            <person name="Waterston R."/>
        </authorList>
    </citation>
    <scope>NUCLEOTIDE SEQUENCE [LARGE SCALE GENOMIC DNA]</scope>
    <source>
        <strain evidence="23 24">Bristol N2</strain>
    </source>
</reference>
<dbReference type="SUPFAM" id="SSF57850">
    <property type="entry name" value="RING/U-box"/>
    <property type="match status" value="2"/>
</dbReference>
<dbReference type="FunFam" id="3.10.20.90:FF:000560">
    <property type="entry name" value="E3 ubiquitin-protein ligase parkin"/>
    <property type="match status" value="1"/>
</dbReference>
<dbReference type="GO" id="GO:0006511">
    <property type="term" value="P:ubiquitin-dependent protein catabolic process"/>
    <property type="evidence" value="ECO:0000315"/>
    <property type="project" value="WormBase"/>
</dbReference>
<dbReference type="STRING" id="6239.K08E3.7a.2"/>
<keyword evidence="9 19" id="KW-0479">Metal-binding</keyword>
<dbReference type="GO" id="GO:0000423">
    <property type="term" value="P:mitophagy"/>
    <property type="evidence" value="ECO:0000315"/>
    <property type="project" value="WormBase"/>
</dbReference>
<dbReference type="PROSITE" id="PS50053">
    <property type="entry name" value="UBIQUITIN_2"/>
    <property type="match status" value="1"/>
</dbReference>
<sequence>MSDEISILIQDRKTGQRRNLTLNINITGNIEDLTKDVEKLTEIPSDELEVVFCGKKLSKSTIMRDLSLTPATQIMLLRPKFNSHNENGATTAKITTDSSILGSFYVWCKNCDDVKRGKLRVYCQKCSSTSVLVKSEPQNWSDVLKSKRIPAVCEECCTPGLFAEFKFKCLACNDPAAALTHVRGNWQMTECCVCDGKEKVIFDLGCNHITCQFCFRDYLLSQLERFGFVNQPPHGFTIFCPYPGCNRVVQDVHHFHIMGQTSYSEYQRKATERLIAVDDKGVTCPNVSCGQSFFWEPYDDDGRSQCPDCFFSFCRKCFERNCVCQSEDDLTRTTIDATTRRCPKCHVATERNGGCAHIHCTSCGMDWCFKCKTEWKEECQWDHWFN</sequence>
<dbReference type="OrthoDB" id="1431934at2759"/>
<dbReference type="GO" id="GO:0008270">
    <property type="term" value="F:zinc ion binding"/>
    <property type="evidence" value="ECO:0007669"/>
    <property type="project" value="UniProtKB-KW"/>
</dbReference>
<dbReference type="PaxDb" id="6239-K08E3.7.2"/>
<evidence type="ECO:0000313" key="23">
    <source>
        <dbReference type="EMBL" id="CAB04599.2"/>
    </source>
</evidence>
<dbReference type="CDD" id="cd21382">
    <property type="entry name" value="RING0_parkin"/>
    <property type="match status" value="1"/>
</dbReference>
<feature type="domain" description="Ubiquitin-like" evidence="21">
    <location>
        <begin position="5"/>
        <end position="83"/>
    </location>
</feature>
<dbReference type="PeptideAtlas" id="Q9XUS3"/>
<keyword evidence="14 19" id="KW-0832">Ubl conjugation</keyword>
<dbReference type="PROSITE" id="PS51873">
    <property type="entry name" value="TRIAD"/>
    <property type="match status" value="1"/>
</dbReference>
<dbReference type="GO" id="GO:1900407">
    <property type="term" value="P:regulation of cellular response to oxidative stress"/>
    <property type="evidence" value="ECO:0000318"/>
    <property type="project" value="GO_Central"/>
</dbReference>
<dbReference type="OMA" id="CQWDHWF"/>
<evidence type="ECO:0000313" key="25">
    <source>
        <dbReference type="WormBase" id="K08E3.7a"/>
    </source>
</evidence>
<dbReference type="Gene3D" id="1.20.120.1750">
    <property type="match status" value="1"/>
</dbReference>
<dbReference type="GO" id="GO:0000151">
    <property type="term" value="C:ubiquitin ligase complex"/>
    <property type="evidence" value="ECO:0000353"/>
    <property type="project" value="WormBase"/>
</dbReference>
<keyword evidence="12 19" id="KW-0833">Ubl conjugation pathway</keyword>
<dbReference type="CDD" id="cd20357">
    <property type="entry name" value="Rcat_RBR_parkin"/>
    <property type="match status" value="1"/>
</dbReference>
<evidence type="ECO:0000256" key="19">
    <source>
        <dbReference type="PIRNR" id="PIRNR037880"/>
    </source>
</evidence>
<dbReference type="InterPro" id="IPR054694">
    <property type="entry name" value="Parkin-like_IBR"/>
</dbReference>
<dbReference type="PRINTS" id="PR01475">
    <property type="entry name" value="PARKIN"/>
</dbReference>
<evidence type="ECO:0000256" key="10">
    <source>
        <dbReference type="ARBA" id="ARBA00022737"/>
    </source>
</evidence>
<evidence type="ECO:0000256" key="8">
    <source>
        <dbReference type="ARBA" id="ARBA00022679"/>
    </source>
</evidence>
<dbReference type="SMR" id="Q9XUS3"/>
<accession>Q9XUS3</accession>
<evidence type="ECO:0000256" key="3">
    <source>
        <dbReference type="ARBA" id="ARBA00004514"/>
    </source>
</evidence>
<dbReference type="GO" id="GO:0031624">
    <property type="term" value="F:ubiquitin conjugating enzyme binding"/>
    <property type="evidence" value="ECO:0000353"/>
    <property type="project" value="WormBase"/>
</dbReference>
<evidence type="ECO:0000256" key="14">
    <source>
        <dbReference type="ARBA" id="ARBA00022843"/>
    </source>
</evidence>
<comment type="similarity">
    <text evidence="17 19">Belongs to the RBR family. Parkin subfamily.</text>
</comment>
<proteinExistence type="evidence at protein level"/>
<evidence type="ECO:0000256" key="9">
    <source>
        <dbReference type="ARBA" id="ARBA00022723"/>
    </source>
</evidence>
<dbReference type="IntAct" id="Q9XUS3">
    <property type="interactions" value="5"/>
</dbReference>
<dbReference type="EC" id="2.3.2.31" evidence="5 19"/>
<dbReference type="DIP" id="DIP-27410N"/>
<dbReference type="GO" id="GO:0051865">
    <property type="term" value="P:protein autoubiquitination"/>
    <property type="evidence" value="ECO:0000314"/>
    <property type="project" value="WormBase"/>
</dbReference>
<evidence type="ECO:0000256" key="4">
    <source>
        <dbReference type="ARBA" id="ARBA00004906"/>
    </source>
</evidence>
<name>Q9XUS3_CAEEL</name>
<dbReference type="GO" id="GO:0005737">
    <property type="term" value="C:cytoplasm"/>
    <property type="evidence" value="ECO:0000314"/>
    <property type="project" value="WormBase"/>
</dbReference>
<keyword evidence="8" id="KW-0808">Transferase</keyword>
<dbReference type="GO" id="GO:0005794">
    <property type="term" value="C:Golgi apparatus"/>
    <property type="evidence" value="ECO:0000318"/>
    <property type="project" value="GO_Central"/>
</dbReference>
<keyword evidence="24" id="KW-1185">Reference proteome</keyword>
<organism evidence="23 24">
    <name type="scientific">Caenorhabditis elegans</name>
    <dbReference type="NCBI Taxonomy" id="6239"/>
    <lineage>
        <taxon>Eukaryota</taxon>
        <taxon>Metazoa</taxon>
        <taxon>Ecdysozoa</taxon>
        <taxon>Nematoda</taxon>
        <taxon>Chromadorea</taxon>
        <taxon>Rhabditida</taxon>
        <taxon>Rhabditina</taxon>
        <taxon>Rhabditomorpha</taxon>
        <taxon>Rhabditoidea</taxon>
        <taxon>Rhabditidae</taxon>
        <taxon>Peloderinae</taxon>
        <taxon>Caenorhabditis</taxon>
    </lineage>
</organism>
<dbReference type="InterPro" id="IPR041170">
    <property type="entry name" value="Znf-RING_14"/>
</dbReference>
<comment type="subcellular location">
    <subcellularLocation>
        <location evidence="3">Cytoplasm</location>
        <location evidence="3">Cytosol</location>
    </subcellularLocation>
    <subcellularLocation>
        <location evidence="2 19">Mitochondrion</location>
    </subcellularLocation>
</comment>
<dbReference type="GO" id="GO:0009636">
    <property type="term" value="P:response to toxic substance"/>
    <property type="evidence" value="ECO:0000315"/>
    <property type="project" value="WormBase"/>
</dbReference>
<evidence type="ECO:0000259" key="21">
    <source>
        <dbReference type="PROSITE" id="PS50053"/>
    </source>
</evidence>
<dbReference type="Gene3D" id="3.10.20.90">
    <property type="entry name" value="Phosphatidylinositol 3-kinase Catalytic Subunit, Chain A, domain 1"/>
    <property type="match status" value="1"/>
</dbReference>
<evidence type="ECO:0000256" key="5">
    <source>
        <dbReference type="ARBA" id="ARBA00012251"/>
    </source>
</evidence>
<keyword evidence="16 19" id="KW-0496">Mitochondrion</keyword>
<dbReference type="InterPro" id="IPR000626">
    <property type="entry name" value="Ubiquitin-like_dom"/>
</dbReference>
<evidence type="ECO:0000259" key="22">
    <source>
        <dbReference type="PROSITE" id="PS51873"/>
    </source>
</evidence>
<dbReference type="Pfam" id="PF17976">
    <property type="entry name" value="zf-RING_12"/>
    <property type="match status" value="1"/>
</dbReference>
<dbReference type="GeneID" id="176816"/>
<evidence type="ECO:0000256" key="1">
    <source>
        <dbReference type="ARBA" id="ARBA00001798"/>
    </source>
</evidence>
<dbReference type="SMART" id="SM00647">
    <property type="entry name" value="IBR"/>
    <property type="match status" value="2"/>
</dbReference>
<dbReference type="InterPro" id="IPR041565">
    <property type="entry name" value="Parkin_Znf-RING"/>
</dbReference>
<dbReference type="FunCoup" id="Q9XUS3">
    <property type="interactions" value="1629"/>
</dbReference>
<dbReference type="Proteomes" id="UP000001940">
    <property type="component" value="Chromosome III"/>
</dbReference>
<dbReference type="InterPro" id="IPR047536">
    <property type="entry name" value="Rcat_RBR_parkin"/>
</dbReference>
<dbReference type="AGR" id="WB:WBGene00003967"/>
<dbReference type="GO" id="GO:0016567">
    <property type="term" value="P:protein ubiquitination"/>
    <property type="evidence" value="ECO:0000315"/>
    <property type="project" value="WormBase"/>
</dbReference>
<dbReference type="WormBase" id="K08E3.7a">
    <property type="protein sequence ID" value="CE31713"/>
    <property type="gene ID" value="WBGene00003967"/>
    <property type="gene designation" value="pdr-1"/>
</dbReference>
<keyword evidence="11" id="KW-0863">Zinc-finger</keyword>
<evidence type="ECO:0000256" key="16">
    <source>
        <dbReference type="ARBA" id="ARBA00023128"/>
    </source>
</evidence>
<dbReference type="GO" id="GO:0050804">
    <property type="term" value="P:modulation of chemical synaptic transmission"/>
    <property type="evidence" value="ECO:0000318"/>
    <property type="project" value="GO_Central"/>
</dbReference>
<evidence type="ECO:0000256" key="20">
    <source>
        <dbReference type="PIRSR" id="PIRSR037880-1"/>
    </source>
</evidence>